<dbReference type="EMBL" id="LBNQ01000026">
    <property type="protein sequence ID" value="KKW67626.1"/>
    <property type="molecule type" value="Genomic_DNA"/>
</dbReference>
<dbReference type="PANTHER" id="PTHR40841:SF2">
    <property type="entry name" value="SIDEROPHORE-DEGRADING ESTERASE (EUROFUNG)"/>
    <property type="match status" value="1"/>
</dbReference>
<keyword evidence="2" id="KW-0378">Hydrolase</keyword>
<dbReference type="Pfam" id="PF00756">
    <property type="entry name" value="Esterase"/>
    <property type="match status" value="1"/>
</dbReference>
<evidence type="ECO:0008006" key="5">
    <source>
        <dbReference type="Google" id="ProtNLM"/>
    </source>
</evidence>
<evidence type="ECO:0000256" key="1">
    <source>
        <dbReference type="ARBA" id="ARBA00005622"/>
    </source>
</evidence>
<dbReference type="SUPFAM" id="SSF53474">
    <property type="entry name" value="alpha/beta-Hydrolases"/>
    <property type="match status" value="1"/>
</dbReference>
<dbReference type="InterPro" id="IPR000801">
    <property type="entry name" value="Esterase-like"/>
</dbReference>
<dbReference type="InterPro" id="IPR052558">
    <property type="entry name" value="Siderophore_Hydrolase_D"/>
</dbReference>
<keyword evidence="4" id="KW-1185">Reference proteome</keyword>
<evidence type="ECO:0000313" key="4">
    <source>
        <dbReference type="Proteomes" id="UP000050580"/>
    </source>
</evidence>
<gene>
    <name evidence="3" type="ORF">AAV94_09470</name>
</gene>
<evidence type="ECO:0000256" key="2">
    <source>
        <dbReference type="ARBA" id="ARBA00022801"/>
    </source>
</evidence>
<reference evidence="3 4" key="1">
    <citation type="submission" date="2015-05" db="EMBL/GenBank/DDBJ databases">
        <title>Draft genome sequence of Lampropedia sp. CT6, isolated from the microbial mat of a hot water spring, located at Manikaran, India.</title>
        <authorList>
            <person name="Tripathi C."/>
            <person name="Rani P."/>
            <person name="Mahato N.K."/>
            <person name="Lal R."/>
        </authorList>
    </citation>
    <scope>NUCLEOTIDE SEQUENCE [LARGE SCALE GENOMIC DNA]</scope>
    <source>
        <strain evidence="3 4">CT6</strain>
    </source>
</reference>
<name>A0A0U1PYS2_9BURK</name>
<proteinExistence type="inferred from homology"/>
<dbReference type="PANTHER" id="PTHR40841">
    <property type="entry name" value="SIDEROPHORE TRIACETYLFUSARININE C ESTERASE"/>
    <property type="match status" value="1"/>
</dbReference>
<dbReference type="GO" id="GO:0016788">
    <property type="term" value="F:hydrolase activity, acting on ester bonds"/>
    <property type="evidence" value="ECO:0007669"/>
    <property type="project" value="TreeGrafter"/>
</dbReference>
<dbReference type="AlphaFoldDB" id="A0A0U1PYS2"/>
<organism evidence="3 4">
    <name type="scientific">Lampropedia cohaerens</name>
    <dbReference type="NCBI Taxonomy" id="1610491"/>
    <lineage>
        <taxon>Bacteria</taxon>
        <taxon>Pseudomonadati</taxon>
        <taxon>Pseudomonadota</taxon>
        <taxon>Betaproteobacteria</taxon>
        <taxon>Burkholderiales</taxon>
        <taxon>Comamonadaceae</taxon>
        <taxon>Lampropedia</taxon>
    </lineage>
</organism>
<dbReference type="STRING" id="1610491.AAV94_09470"/>
<comment type="similarity">
    <text evidence="1">Belongs to the esterase D family.</text>
</comment>
<comment type="caution">
    <text evidence="3">The sequence shown here is derived from an EMBL/GenBank/DDBJ whole genome shotgun (WGS) entry which is preliminary data.</text>
</comment>
<evidence type="ECO:0000313" key="3">
    <source>
        <dbReference type="EMBL" id="KKW67626.1"/>
    </source>
</evidence>
<protein>
    <recommendedName>
        <fullName evidence="5">Esterase</fullName>
    </recommendedName>
</protein>
<dbReference type="InterPro" id="IPR029058">
    <property type="entry name" value="AB_hydrolase_fold"/>
</dbReference>
<dbReference type="Proteomes" id="UP000050580">
    <property type="component" value="Unassembled WGS sequence"/>
</dbReference>
<sequence length="258" mass="28380">MTGQPWQIHLAVPRTRVPERGAPALYLLDGNATFPLAWHALSQLRQTRPALAEKLNTLVLIGVGYPSGLRIDTPRRYEDFTAYTPLEFRQARGSDLTTGGRDVFRSFLAGPLRDAVRQRVNLDMQAQSLLGHSMGGQFAMHVLYRQPGLFQRYIAGDPSFWWNGSALLQEQAAFIAGIQAAGGRLALPLHVLLENSGPPAQERPHPAAPLAHLQSLPLWHRQQVDASHGSMLAALVEDAIVFALGAIPSHAERWERAA</sequence>
<dbReference type="Gene3D" id="3.40.50.1820">
    <property type="entry name" value="alpha/beta hydrolase"/>
    <property type="match status" value="1"/>
</dbReference>
<accession>A0A0U1PYS2</accession>